<keyword evidence="3" id="KW-1185">Reference proteome</keyword>
<dbReference type="STRING" id="71717.A0A4Y7T1B5"/>
<name>A0A4Y7T1B5_COPMI</name>
<keyword evidence="1" id="KW-0812">Transmembrane</keyword>
<sequence>NTRYVNMLLALDDIPNYWNLLASFFTWILLAGFLLFPGTFTSWREEQAQAAGAGGVSDQVKGAVLDVVSHVPLYVIAWICSAVGVAGMTWLWWRWMANYIWLLNKVFVPGLLNALAGLVSTLANIYGAQGGQLSTTALSTLIVTASSTGLLAIMVLFYQFWLLRRVQNEHWKTVGKQKAGRHGEGVLKGMMESKSQTIKQGA</sequence>
<evidence type="ECO:0000313" key="2">
    <source>
        <dbReference type="EMBL" id="TEB27956.1"/>
    </source>
</evidence>
<evidence type="ECO:0000313" key="3">
    <source>
        <dbReference type="Proteomes" id="UP000298030"/>
    </source>
</evidence>
<dbReference type="EMBL" id="QPFP01000036">
    <property type="protein sequence ID" value="TEB27956.1"/>
    <property type="molecule type" value="Genomic_DNA"/>
</dbReference>
<feature type="transmembrane region" description="Helical" evidence="1">
    <location>
        <begin position="17"/>
        <end position="36"/>
    </location>
</feature>
<evidence type="ECO:0000256" key="1">
    <source>
        <dbReference type="SAM" id="Phobius"/>
    </source>
</evidence>
<dbReference type="AlphaFoldDB" id="A0A4Y7T1B5"/>
<comment type="caution">
    <text evidence="2">The sequence shown here is derived from an EMBL/GenBank/DDBJ whole genome shotgun (WGS) entry which is preliminary data.</text>
</comment>
<feature type="transmembrane region" description="Helical" evidence="1">
    <location>
        <begin position="138"/>
        <end position="161"/>
    </location>
</feature>
<gene>
    <name evidence="2" type="ORF">FA13DRAFT_1633861</name>
</gene>
<organism evidence="2 3">
    <name type="scientific">Coprinellus micaceus</name>
    <name type="common">Glistening ink-cap mushroom</name>
    <name type="synonym">Coprinus micaceus</name>
    <dbReference type="NCBI Taxonomy" id="71717"/>
    <lineage>
        <taxon>Eukaryota</taxon>
        <taxon>Fungi</taxon>
        <taxon>Dikarya</taxon>
        <taxon>Basidiomycota</taxon>
        <taxon>Agaricomycotina</taxon>
        <taxon>Agaricomycetes</taxon>
        <taxon>Agaricomycetidae</taxon>
        <taxon>Agaricales</taxon>
        <taxon>Agaricineae</taxon>
        <taxon>Psathyrellaceae</taxon>
        <taxon>Coprinellus</taxon>
    </lineage>
</organism>
<feature type="transmembrane region" description="Helical" evidence="1">
    <location>
        <begin position="71"/>
        <end position="93"/>
    </location>
</feature>
<protein>
    <submittedName>
        <fullName evidence="2">Uncharacterized protein</fullName>
    </submittedName>
</protein>
<dbReference type="OrthoDB" id="3254104at2759"/>
<dbReference type="Proteomes" id="UP000298030">
    <property type="component" value="Unassembled WGS sequence"/>
</dbReference>
<reference evidence="2 3" key="1">
    <citation type="journal article" date="2019" name="Nat. Ecol. Evol.">
        <title>Megaphylogeny resolves global patterns of mushroom evolution.</title>
        <authorList>
            <person name="Varga T."/>
            <person name="Krizsan K."/>
            <person name="Foldi C."/>
            <person name="Dima B."/>
            <person name="Sanchez-Garcia M."/>
            <person name="Sanchez-Ramirez S."/>
            <person name="Szollosi G.J."/>
            <person name="Szarkandi J.G."/>
            <person name="Papp V."/>
            <person name="Albert L."/>
            <person name="Andreopoulos W."/>
            <person name="Angelini C."/>
            <person name="Antonin V."/>
            <person name="Barry K.W."/>
            <person name="Bougher N.L."/>
            <person name="Buchanan P."/>
            <person name="Buyck B."/>
            <person name="Bense V."/>
            <person name="Catcheside P."/>
            <person name="Chovatia M."/>
            <person name="Cooper J."/>
            <person name="Damon W."/>
            <person name="Desjardin D."/>
            <person name="Finy P."/>
            <person name="Geml J."/>
            <person name="Haridas S."/>
            <person name="Hughes K."/>
            <person name="Justo A."/>
            <person name="Karasinski D."/>
            <person name="Kautmanova I."/>
            <person name="Kiss B."/>
            <person name="Kocsube S."/>
            <person name="Kotiranta H."/>
            <person name="LaButti K.M."/>
            <person name="Lechner B.E."/>
            <person name="Liimatainen K."/>
            <person name="Lipzen A."/>
            <person name="Lukacs Z."/>
            <person name="Mihaltcheva S."/>
            <person name="Morgado L.N."/>
            <person name="Niskanen T."/>
            <person name="Noordeloos M.E."/>
            <person name="Ohm R.A."/>
            <person name="Ortiz-Santana B."/>
            <person name="Ovrebo C."/>
            <person name="Racz N."/>
            <person name="Riley R."/>
            <person name="Savchenko A."/>
            <person name="Shiryaev A."/>
            <person name="Soop K."/>
            <person name="Spirin V."/>
            <person name="Szebenyi C."/>
            <person name="Tomsovsky M."/>
            <person name="Tulloss R.E."/>
            <person name="Uehling J."/>
            <person name="Grigoriev I.V."/>
            <person name="Vagvolgyi C."/>
            <person name="Papp T."/>
            <person name="Martin F.M."/>
            <person name="Miettinen O."/>
            <person name="Hibbett D.S."/>
            <person name="Nagy L.G."/>
        </authorList>
    </citation>
    <scope>NUCLEOTIDE SEQUENCE [LARGE SCALE GENOMIC DNA]</scope>
    <source>
        <strain evidence="2 3">FP101781</strain>
    </source>
</reference>
<feature type="transmembrane region" description="Helical" evidence="1">
    <location>
        <begin position="99"/>
        <end position="126"/>
    </location>
</feature>
<proteinExistence type="predicted"/>
<accession>A0A4Y7T1B5</accession>
<keyword evidence="1" id="KW-0472">Membrane</keyword>
<keyword evidence="1" id="KW-1133">Transmembrane helix</keyword>
<feature type="non-terminal residue" evidence="2">
    <location>
        <position position="1"/>
    </location>
</feature>